<dbReference type="Gene3D" id="3.90.110.10">
    <property type="entry name" value="Lactate dehydrogenase/glycoside hydrolase, family 4, C-terminal"/>
    <property type="match status" value="1"/>
</dbReference>
<evidence type="ECO:0000256" key="9">
    <source>
        <dbReference type="PIRSR" id="PIRSR601088-4"/>
    </source>
</evidence>
<evidence type="ECO:0000256" key="1">
    <source>
        <dbReference type="ARBA" id="ARBA00010141"/>
    </source>
</evidence>
<sequence length="426" mass="47654">MKELKIGVIGSGSTYAPELIDGFIKRREELNVKQVVMMDVDSERLEITGNLARRMVKRAGMDTEIILTTNRREALDGASFVVTQVRVGLMEGRARDEKIPLEFGILGQETTGPGGFAMALRTIPVMLETAREMEELSPEGWMINFTNPSGLITEALSRYSKMQMIGLCNVPITYLMRFAKLYNVSVEHIYMDYFGLNHLTWMRKVYLDGKDITAEVTERILEGDAQDLLGFPFNKSMVRSLGMLPGGYLQYFYHRDRILEKQLTSGNRAEQVMKIDRELLELYSDPDLNEKPAILDQRGGAWYSDAACALISAIANDKKEIHIVNTRNKGALGGLPNDVVVEVPAMVNSAGPHPLVMGELPLGIRGLVQVVKTYEQLTVEAAVHGSREQALLALANHPLVPTVDIAEKLLDRILEENKAFLPQFYH</sequence>
<name>A0A0P6Y6Z3_9CHLR</name>
<dbReference type="GO" id="GO:0016616">
    <property type="term" value="F:oxidoreductase activity, acting on the CH-OH group of donors, NAD or NADP as acceptor"/>
    <property type="evidence" value="ECO:0007669"/>
    <property type="project" value="InterPro"/>
</dbReference>
<dbReference type="SUPFAM" id="SSF51735">
    <property type="entry name" value="NAD(P)-binding Rossmann-fold domains"/>
    <property type="match status" value="1"/>
</dbReference>
<dbReference type="InterPro" id="IPR036291">
    <property type="entry name" value="NAD(P)-bd_dom_sf"/>
</dbReference>
<keyword evidence="2 8" id="KW-0479">Metal-binding</keyword>
<feature type="binding site" evidence="7">
    <location>
        <position position="93"/>
    </location>
    <ligand>
        <name>substrate</name>
    </ligand>
</feature>
<evidence type="ECO:0000256" key="3">
    <source>
        <dbReference type="ARBA" id="ARBA00022801"/>
    </source>
</evidence>
<proteinExistence type="inferred from homology"/>
<evidence type="ECO:0000256" key="5">
    <source>
        <dbReference type="ARBA" id="ARBA00023211"/>
    </source>
</evidence>
<evidence type="ECO:0000256" key="10">
    <source>
        <dbReference type="RuleBase" id="RU361152"/>
    </source>
</evidence>
<evidence type="ECO:0000256" key="2">
    <source>
        <dbReference type="ARBA" id="ARBA00022723"/>
    </source>
</evidence>
<keyword evidence="3 10" id="KW-0378">Hydrolase</keyword>
<dbReference type="EMBL" id="LGCL01000023">
    <property type="protein sequence ID" value="KPL77351.1"/>
    <property type="molecule type" value="Genomic_DNA"/>
</dbReference>
<accession>A0A0P6Y6Z3</accession>
<dbReference type="OrthoDB" id="9808275at2"/>
<dbReference type="RefSeq" id="WP_075062761.1">
    <property type="nucleotide sequence ID" value="NZ_LGCL01000023.1"/>
</dbReference>
<dbReference type="CDD" id="cd05296">
    <property type="entry name" value="GH4_P_beta_glucosidase"/>
    <property type="match status" value="1"/>
</dbReference>
<dbReference type="Pfam" id="PF11975">
    <property type="entry name" value="Glyco_hydro_4C"/>
    <property type="match status" value="1"/>
</dbReference>
<reference evidence="12 13" key="1">
    <citation type="submission" date="2015-07" db="EMBL/GenBank/DDBJ databases">
        <title>Genome sequence of Ornatilinea apprima DSM 23815.</title>
        <authorList>
            <person name="Hemp J."/>
            <person name="Ward L.M."/>
            <person name="Pace L.A."/>
            <person name="Fischer W.W."/>
        </authorList>
    </citation>
    <scope>NUCLEOTIDE SEQUENCE [LARGE SCALE GENOMIC DNA]</scope>
    <source>
        <strain evidence="12 13">P3M-1</strain>
    </source>
</reference>
<evidence type="ECO:0000256" key="6">
    <source>
        <dbReference type="ARBA" id="ARBA00023295"/>
    </source>
</evidence>
<dbReference type="InterPro" id="IPR001088">
    <property type="entry name" value="Glyco_hydro_4"/>
</dbReference>
<keyword evidence="8" id="KW-0533">Nickel</keyword>
<keyword evidence="5 8" id="KW-0464">Manganese</keyword>
<dbReference type="Gene3D" id="3.40.50.720">
    <property type="entry name" value="NAD(P)-binding Rossmann-like Domain"/>
    <property type="match status" value="1"/>
</dbReference>
<comment type="cofactor">
    <cofactor evidence="10">
        <name>NAD(+)</name>
        <dbReference type="ChEBI" id="CHEBI:57540"/>
    </cofactor>
    <text evidence="10">Binds 1 NAD(+) per subunit.</text>
</comment>
<feature type="binding site" evidence="7">
    <location>
        <position position="147"/>
    </location>
    <ligand>
        <name>substrate</name>
    </ligand>
</feature>
<dbReference type="GO" id="GO:0005975">
    <property type="term" value="P:carbohydrate metabolic process"/>
    <property type="evidence" value="ECO:0007669"/>
    <property type="project" value="InterPro"/>
</dbReference>
<evidence type="ECO:0000313" key="12">
    <source>
        <dbReference type="EMBL" id="KPL77351.1"/>
    </source>
</evidence>
<dbReference type="SUPFAM" id="SSF56327">
    <property type="entry name" value="LDH C-terminal domain-like"/>
    <property type="match status" value="1"/>
</dbReference>
<dbReference type="PANTHER" id="PTHR32092:SF5">
    <property type="entry name" value="6-PHOSPHO-BETA-GLUCOSIDASE"/>
    <property type="match status" value="1"/>
</dbReference>
<dbReference type="InterPro" id="IPR015955">
    <property type="entry name" value="Lactate_DH/Glyco_Ohase_4_C"/>
</dbReference>
<evidence type="ECO:0000256" key="8">
    <source>
        <dbReference type="PIRSR" id="PIRSR601088-3"/>
    </source>
</evidence>
<dbReference type="GO" id="GO:0046872">
    <property type="term" value="F:metal ion binding"/>
    <property type="evidence" value="ECO:0007669"/>
    <property type="project" value="UniProtKB-KW"/>
</dbReference>
<keyword evidence="8" id="KW-0408">Iron</keyword>
<evidence type="ECO:0000256" key="7">
    <source>
        <dbReference type="PIRSR" id="PIRSR601088-2"/>
    </source>
</evidence>
<comment type="caution">
    <text evidence="12">The sequence shown here is derived from an EMBL/GenBank/DDBJ whole genome shotgun (WGS) entry which is preliminary data.</text>
</comment>
<dbReference type="InterPro" id="IPR022616">
    <property type="entry name" value="Glyco_hydro_4_C"/>
</dbReference>
<dbReference type="STRING" id="1134406.ADN00_09550"/>
<comment type="similarity">
    <text evidence="1 10">Belongs to the glycosyl hydrolase 4 family.</text>
</comment>
<gene>
    <name evidence="12" type="ORF">ADN00_09550</name>
</gene>
<dbReference type="Proteomes" id="UP000050417">
    <property type="component" value="Unassembled WGS sequence"/>
</dbReference>
<dbReference type="PANTHER" id="PTHR32092">
    <property type="entry name" value="6-PHOSPHO-BETA-GLUCOSIDASE-RELATED"/>
    <property type="match status" value="1"/>
</dbReference>
<dbReference type="PRINTS" id="PR00732">
    <property type="entry name" value="GLHYDRLASE4"/>
</dbReference>
<dbReference type="GO" id="GO:0004553">
    <property type="term" value="F:hydrolase activity, hydrolyzing O-glycosyl compounds"/>
    <property type="evidence" value="ECO:0007669"/>
    <property type="project" value="InterPro"/>
</dbReference>
<organism evidence="12 13">
    <name type="scientific">Ornatilinea apprima</name>
    <dbReference type="NCBI Taxonomy" id="1134406"/>
    <lineage>
        <taxon>Bacteria</taxon>
        <taxon>Bacillati</taxon>
        <taxon>Chloroflexota</taxon>
        <taxon>Anaerolineae</taxon>
        <taxon>Anaerolineales</taxon>
        <taxon>Anaerolineaceae</taxon>
        <taxon>Ornatilinea</taxon>
    </lineage>
</organism>
<keyword evidence="8" id="KW-0170">Cobalt</keyword>
<dbReference type="Pfam" id="PF02056">
    <property type="entry name" value="Glyco_hydro_4"/>
    <property type="match status" value="1"/>
</dbReference>
<feature type="site" description="Increases basicity of active site Tyr" evidence="9">
    <location>
        <position position="109"/>
    </location>
</feature>
<feature type="binding site" evidence="8">
    <location>
        <position position="168"/>
    </location>
    <ligand>
        <name>Mn(2+)</name>
        <dbReference type="ChEBI" id="CHEBI:29035"/>
    </ligand>
</feature>
<evidence type="ECO:0000256" key="4">
    <source>
        <dbReference type="ARBA" id="ARBA00023027"/>
    </source>
</evidence>
<dbReference type="PATRIC" id="fig|1134406.4.peg.4149"/>
<keyword evidence="6 10" id="KW-0326">Glycosidase</keyword>
<protein>
    <submittedName>
        <fullName evidence="12">Diacetylchitobiose-6-phosphate hydrolase</fullName>
    </submittedName>
</protein>
<evidence type="ECO:0000259" key="11">
    <source>
        <dbReference type="Pfam" id="PF11975"/>
    </source>
</evidence>
<keyword evidence="4 10" id="KW-0520">NAD</keyword>
<evidence type="ECO:0000313" key="13">
    <source>
        <dbReference type="Proteomes" id="UP000050417"/>
    </source>
</evidence>
<feature type="binding site" evidence="8">
    <location>
        <position position="198"/>
    </location>
    <ligand>
        <name>Mn(2+)</name>
        <dbReference type="ChEBI" id="CHEBI:29035"/>
    </ligand>
</feature>
<dbReference type="AlphaFoldDB" id="A0A0P6Y6Z3"/>
<feature type="domain" description="Glycosyl hydrolase family 4 C-terminal" evidence="11">
    <location>
        <begin position="193"/>
        <end position="400"/>
    </location>
</feature>
<keyword evidence="13" id="KW-1185">Reference proteome</keyword>